<evidence type="ECO:0008006" key="4">
    <source>
        <dbReference type="Google" id="ProtNLM"/>
    </source>
</evidence>
<dbReference type="OrthoDB" id="5379420at2759"/>
<protein>
    <recommendedName>
        <fullName evidence="4">HCP-like protein</fullName>
    </recommendedName>
</protein>
<dbReference type="Gene3D" id="1.25.40.10">
    <property type="entry name" value="Tetratricopeptide repeat domain"/>
    <property type="match status" value="1"/>
</dbReference>
<evidence type="ECO:0000256" key="1">
    <source>
        <dbReference type="SAM" id="MobiDB-lite"/>
    </source>
</evidence>
<sequence length="441" mass="49134">MSLLPAICRPAKPVLRAGSCVFCYFRASQPVRRYAVPRGYAVRKAVQSRKTPQELRIDTDKRNRSAFFRLMKMEALLPLGPLQADELIDDFLAAHKDRVDPATNVRQLAKKYKRLVGDITYIAIPLLQVPDVKNPNARLPPSQHPMIASRLLLALSAAKDSLATLQILAAVYHSSNDGIRPARDIARLFSAAEVNECKEMMEKLAEEGDTAAMTLHGQFLERAGQTGPAKYWYERAVEKCDTTFDPKYPHPMALPREQPWIALADLMLSENTPEARAKAKAALEKGALEIGDPLAYYKLASFENGMTPNWHTYMNKAAASGHLEATYKLGHYYMDVNADPASFLNNSQLKKALKFATSWRPGSVQTLAKEWFRIAASGGHKPAMMELAEMSKSEGDEEGAKNWLRNITGPPRAGHTEEWPKLVEEASRRLAGLRIARPKPA</sequence>
<proteinExistence type="predicted"/>
<keyword evidence="3" id="KW-1185">Reference proteome</keyword>
<accession>A0A6G1IF15</accession>
<dbReference type="Proteomes" id="UP000799291">
    <property type="component" value="Unassembled WGS sequence"/>
</dbReference>
<feature type="region of interest" description="Disordered" evidence="1">
    <location>
        <begin position="395"/>
        <end position="420"/>
    </location>
</feature>
<reference evidence="2" key="1">
    <citation type="journal article" date="2020" name="Stud. Mycol.">
        <title>101 Dothideomycetes genomes: a test case for predicting lifestyles and emergence of pathogens.</title>
        <authorList>
            <person name="Haridas S."/>
            <person name="Albert R."/>
            <person name="Binder M."/>
            <person name="Bloem J."/>
            <person name="Labutti K."/>
            <person name="Salamov A."/>
            <person name="Andreopoulos B."/>
            <person name="Baker S."/>
            <person name="Barry K."/>
            <person name="Bills G."/>
            <person name="Bluhm B."/>
            <person name="Cannon C."/>
            <person name="Castanera R."/>
            <person name="Culley D."/>
            <person name="Daum C."/>
            <person name="Ezra D."/>
            <person name="Gonzalez J."/>
            <person name="Henrissat B."/>
            <person name="Kuo A."/>
            <person name="Liang C."/>
            <person name="Lipzen A."/>
            <person name="Lutzoni F."/>
            <person name="Magnuson J."/>
            <person name="Mondo S."/>
            <person name="Nolan M."/>
            <person name="Ohm R."/>
            <person name="Pangilinan J."/>
            <person name="Park H.-J."/>
            <person name="Ramirez L."/>
            <person name="Alfaro M."/>
            <person name="Sun H."/>
            <person name="Tritt A."/>
            <person name="Yoshinaga Y."/>
            <person name="Zwiers L.-H."/>
            <person name="Turgeon B."/>
            <person name="Goodwin S."/>
            <person name="Spatafora J."/>
            <person name="Crous P."/>
            <person name="Grigoriev I."/>
        </authorList>
    </citation>
    <scope>NUCLEOTIDE SEQUENCE</scope>
    <source>
        <strain evidence="2">CBS 122367</strain>
    </source>
</reference>
<evidence type="ECO:0000313" key="3">
    <source>
        <dbReference type="Proteomes" id="UP000799291"/>
    </source>
</evidence>
<dbReference type="EMBL" id="MU005631">
    <property type="protein sequence ID" value="KAF2676688.1"/>
    <property type="molecule type" value="Genomic_DNA"/>
</dbReference>
<gene>
    <name evidence="2" type="ORF">K458DRAFT_437129</name>
</gene>
<dbReference type="SUPFAM" id="SSF81901">
    <property type="entry name" value="HCP-like"/>
    <property type="match status" value="1"/>
</dbReference>
<organism evidence="2 3">
    <name type="scientific">Lentithecium fluviatile CBS 122367</name>
    <dbReference type="NCBI Taxonomy" id="1168545"/>
    <lineage>
        <taxon>Eukaryota</taxon>
        <taxon>Fungi</taxon>
        <taxon>Dikarya</taxon>
        <taxon>Ascomycota</taxon>
        <taxon>Pezizomycotina</taxon>
        <taxon>Dothideomycetes</taxon>
        <taxon>Pleosporomycetidae</taxon>
        <taxon>Pleosporales</taxon>
        <taxon>Massarineae</taxon>
        <taxon>Lentitheciaceae</taxon>
        <taxon>Lentithecium</taxon>
    </lineage>
</organism>
<evidence type="ECO:0000313" key="2">
    <source>
        <dbReference type="EMBL" id="KAF2676688.1"/>
    </source>
</evidence>
<dbReference type="AlphaFoldDB" id="A0A6G1IF15"/>
<dbReference type="InterPro" id="IPR011990">
    <property type="entry name" value="TPR-like_helical_dom_sf"/>
</dbReference>
<name>A0A6G1IF15_9PLEO</name>